<reference evidence="1 2" key="1">
    <citation type="submission" date="2019-12" db="EMBL/GenBank/DDBJ databases">
        <authorList>
            <person name="Yang R."/>
        </authorList>
    </citation>
    <scope>NUCLEOTIDE SEQUENCE [LARGE SCALE GENOMIC DNA]</scope>
    <source>
        <strain evidence="1 2">DONG20-135</strain>
    </source>
</reference>
<proteinExistence type="predicted"/>
<name>A0A6N8U521_9FIRM</name>
<accession>A0A6N8U521</accession>
<organism evidence="1 2">
    <name type="scientific">Copranaerobaculum intestinale</name>
    <dbReference type="NCBI Taxonomy" id="2692629"/>
    <lineage>
        <taxon>Bacteria</taxon>
        <taxon>Bacillati</taxon>
        <taxon>Bacillota</taxon>
        <taxon>Erysipelotrichia</taxon>
        <taxon>Erysipelotrichales</taxon>
        <taxon>Erysipelotrichaceae</taxon>
        <taxon>Copranaerobaculum</taxon>
    </lineage>
</organism>
<dbReference type="EMBL" id="WUUQ01000001">
    <property type="protein sequence ID" value="MXQ73050.1"/>
    <property type="molecule type" value="Genomic_DNA"/>
</dbReference>
<reference evidence="1 2" key="2">
    <citation type="submission" date="2020-01" db="EMBL/GenBank/DDBJ databases">
        <title>Clostridiaceae sp. nov. isolated from the gut of human by culturomics.</title>
        <authorList>
            <person name="Chang Y."/>
        </authorList>
    </citation>
    <scope>NUCLEOTIDE SEQUENCE [LARGE SCALE GENOMIC DNA]</scope>
    <source>
        <strain evidence="1 2">DONG20-135</strain>
    </source>
</reference>
<evidence type="ECO:0000313" key="2">
    <source>
        <dbReference type="Proteomes" id="UP000434036"/>
    </source>
</evidence>
<evidence type="ECO:0000313" key="1">
    <source>
        <dbReference type="EMBL" id="MXQ73050.1"/>
    </source>
</evidence>
<dbReference type="InterPro" id="IPR026989">
    <property type="entry name" value="TnpV"/>
</dbReference>
<comment type="caution">
    <text evidence="1">The sequence shown here is derived from an EMBL/GenBank/DDBJ whole genome shotgun (WGS) entry which is preliminary data.</text>
</comment>
<protein>
    <submittedName>
        <fullName evidence="1">TnpV protein</fullName>
    </submittedName>
</protein>
<dbReference type="Pfam" id="PF14198">
    <property type="entry name" value="TnpV"/>
    <property type="match status" value="1"/>
</dbReference>
<dbReference type="RefSeq" id="WP_160624476.1">
    <property type="nucleotide sequence ID" value="NZ_WUUQ01000001.1"/>
</dbReference>
<sequence>MQTIYETIGIGYVRQGDYLIPNIKVEDNPNYEIGLWGQRYRRYLKQNHKVIYYNYLTAGTLYEHLSEIDKRAEEMFDSIVKSLAEKDKVNEVLKAKSPMIWVGEMNNIRNQATEIVMDEVLSL</sequence>
<dbReference type="Proteomes" id="UP000434036">
    <property type="component" value="Unassembled WGS sequence"/>
</dbReference>
<dbReference type="AlphaFoldDB" id="A0A6N8U521"/>
<keyword evidence="2" id="KW-1185">Reference proteome</keyword>
<gene>
    <name evidence="1" type="ORF">GSF08_03755</name>
</gene>